<name>A0A2N9L6T3_9BACT</name>
<organism evidence="1 2">
    <name type="scientific">Candidatus Sulfuritelmatomonas gaucii</name>
    <dbReference type="NCBI Taxonomy" id="2043161"/>
    <lineage>
        <taxon>Bacteria</taxon>
        <taxon>Pseudomonadati</taxon>
        <taxon>Acidobacteriota</taxon>
        <taxon>Terriglobia</taxon>
        <taxon>Terriglobales</taxon>
        <taxon>Acidobacteriaceae</taxon>
        <taxon>Candidatus Sulfuritelmatomonas</taxon>
    </lineage>
</organism>
<evidence type="ECO:0000313" key="1">
    <source>
        <dbReference type="EMBL" id="SPE18754.1"/>
    </source>
</evidence>
<proteinExistence type="predicted"/>
<dbReference type="EMBL" id="OKRB01000072">
    <property type="protein sequence ID" value="SPE18754.1"/>
    <property type="molecule type" value="Genomic_DNA"/>
</dbReference>
<dbReference type="Proteomes" id="UP000239735">
    <property type="component" value="Unassembled WGS sequence"/>
</dbReference>
<dbReference type="AlphaFoldDB" id="A0A2N9L6T3"/>
<reference evidence="2" key="1">
    <citation type="submission" date="2018-02" db="EMBL/GenBank/DDBJ databases">
        <authorList>
            <person name="Hausmann B."/>
        </authorList>
    </citation>
    <scope>NUCLEOTIDE SEQUENCE [LARGE SCALE GENOMIC DNA]</scope>
    <source>
        <strain evidence="2">Peat soil MAG SbA5</strain>
    </source>
</reference>
<gene>
    <name evidence="1" type="ORF">SBA5_170018</name>
</gene>
<accession>A0A2N9L6T3</accession>
<protein>
    <submittedName>
        <fullName evidence="1">Uncharacterized protein</fullName>
    </submittedName>
</protein>
<sequence length="67" mass="7561">MRSHQLSFDLRHDFLGSGAEKGNSVTNDYECGVLSLRVVLNTCYTGSQFPFNKATPPDPIKRFLRIN</sequence>
<evidence type="ECO:0000313" key="2">
    <source>
        <dbReference type="Proteomes" id="UP000239735"/>
    </source>
</evidence>